<protein>
    <recommendedName>
        <fullName evidence="4">DUF4401 domain-containing protein</fullName>
    </recommendedName>
</protein>
<evidence type="ECO:0008006" key="4">
    <source>
        <dbReference type="Google" id="ProtNLM"/>
    </source>
</evidence>
<keyword evidence="3" id="KW-1185">Reference proteome</keyword>
<evidence type="ECO:0000313" key="3">
    <source>
        <dbReference type="Proteomes" id="UP000245429"/>
    </source>
</evidence>
<dbReference type="KEGG" id="fse:DI487_06685"/>
<reference evidence="2 3" key="1">
    <citation type="submission" date="2018-05" db="EMBL/GenBank/DDBJ databases">
        <title>Flavobacterium sp. MEBiC07310.</title>
        <authorList>
            <person name="Baek K."/>
        </authorList>
    </citation>
    <scope>NUCLEOTIDE SEQUENCE [LARGE SCALE GENOMIC DNA]</scope>
    <source>
        <strain evidence="2 3">MEBiC07310</strain>
    </source>
</reference>
<proteinExistence type="predicted"/>
<feature type="transmembrane region" description="Helical" evidence="1">
    <location>
        <begin position="180"/>
        <end position="201"/>
    </location>
</feature>
<feature type="transmembrane region" description="Helical" evidence="1">
    <location>
        <begin position="121"/>
        <end position="144"/>
    </location>
</feature>
<dbReference type="RefSeq" id="WP_109568945.1">
    <property type="nucleotide sequence ID" value="NZ_CP029463.1"/>
</dbReference>
<sequence>MQAYNKLNIENYFLAEEAKKLYRKRFLNKEQLIAICSQLVQLKSNSNIFFRIGFFLLGSFLFSSIISAFAVVLLQIISHDYQIIFFLYAIVAYIGLEVLVKMKFFRHGLDDAFILSSQVSFLIGIGILSESVISVLITMVVLGIFFTIRFINTISALIAYIGLVGIFFNSIVEHDFMPKFYLSFVGLALAVFIYFFVGYLIKNQNLYPYFKTFDTIRIVSLLLGYLSMNYLVVRELSESLMELTITNASDVPFAIVFYILTFFIPLLYIFWGIKWKDKLVLYSGLLTLVFGFFSIRYYYNILPIEFVMVFSGIFLFGLAYLIIQKLKNKTEGVTFKPDRDLDNSLLFNAQAVLSFVNVATPTEDQTNSMEFGGGGFSGGGAGEKF</sequence>
<feature type="transmembrane region" description="Helical" evidence="1">
    <location>
        <begin position="279"/>
        <end position="299"/>
    </location>
</feature>
<feature type="transmembrane region" description="Helical" evidence="1">
    <location>
        <begin position="83"/>
        <end position="100"/>
    </location>
</feature>
<evidence type="ECO:0000256" key="1">
    <source>
        <dbReference type="SAM" id="Phobius"/>
    </source>
</evidence>
<gene>
    <name evidence="2" type="ORF">DI487_06685</name>
</gene>
<organism evidence="2 3">
    <name type="scientific">Flavobacterium sediminis</name>
    <dbReference type="NCBI Taxonomy" id="2201181"/>
    <lineage>
        <taxon>Bacteria</taxon>
        <taxon>Pseudomonadati</taxon>
        <taxon>Bacteroidota</taxon>
        <taxon>Flavobacteriia</taxon>
        <taxon>Flavobacteriales</taxon>
        <taxon>Flavobacteriaceae</taxon>
        <taxon>Flavobacterium</taxon>
    </lineage>
</organism>
<keyword evidence="1" id="KW-0812">Transmembrane</keyword>
<dbReference type="OrthoDB" id="660047at2"/>
<feature type="transmembrane region" description="Helical" evidence="1">
    <location>
        <begin position="150"/>
        <end position="168"/>
    </location>
</feature>
<keyword evidence="1" id="KW-1133">Transmembrane helix</keyword>
<dbReference type="Proteomes" id="UP000245429">
    <property type="component" value="Chromosome"/>
</dbReference>
<name>A0A2U8QTR8_9FLAO</name>
<feature type="transmembrane region" description="Helical" evidence="1">
    <location>
        <begin position="253"/>
        <end position="273"/>
    </location>
</feature>
<feature type="transmembrane region" description="Helical" evidence="1">
    <location>
        <begin position="306"/>
        <end position="323"/>
    </location>
</feature>
<evidence type="ECO:0000313" key="2">
    <source>
        <dbReference type="EMBL" id="AWM13577.1"/>
    </source>
</evidence>
<feature type="transmembrane region" description="Helical" evidence="1">
    <location>
        <begin position="48"/>
        <end position="77"/>
    </location>
</feature>
<dbReference type="EMBL" id="CP029463">
    <property type="protein sequence ID" value="AWM13577.1"/>
    <property type="molecule type" value="Genomic_DNA"/>
</dbReference>
<keyword evidence="1" id="KW-0472">Membrane</keyword>
<accession>A0A2U8QTR8</accession>
<dbReference type="AlphaFoldDB" id="A0A2U8QTR8"/>